<dbReference type="EMBL" id="LT629791">
    <property type="protein sequence ID" value="SDU66552.1"/>
    <property type="molecule type" value="Genomic_DNA"/>
</dbReference>
<sequence>MAVGRAARRAARAPAVERVMGPAQVDVALDLLELTELAWHDCYGELTPSDQVVDDMLVCSRGELAGLVRAARLGTTDWRDLRMEADAIRAEAAG</sequence>
<dbReference type="STRING" id="419479.SAMN04488563_3691"/>
<protein>
    <submittedName>
        <fullName evidence="1">Uncharacterized protein</fullName>
    </submittedName>
</protein>
<keyword evidence="2" id="KW-1185">Reference proteome</keyword>
<proteinExistence type="predicted"/>
<dbReference type="AlphaFoldDB" id="A0A1H2KD68"/>
<gene>
    <name evidence="1" type="ORF">SAMN04488563_3691</name>
</gene>
<evidence type="ECO:0000313" key="2">
    <source>
        <dbReference type="Proteomes" id="UP000182977"/>
    </source>
</evidence>
<evidence type="ECO:0000313" key="1">
    <source>
        <dbReference type="EMBL" id="SDU66552.1"/>
    </source>
</evidence>
<dbReference type="RefSeq" id="WP_152690900.1">
    <property type="nucleotide sequence ID" value="NZ_LBMC01000023.1"/>
</dbReference>
<dbReference type="OrthoDB" id="3790446at2"/>
<reference evidence="2" key="1">
    <citation type="submission" date="2016-10" db="EMBL/GenBank/DDBJ databases">
        <authorList>
            <person name="Varghese N."/>
            <person name="Submissions S."/>
        </authorList>
    </citation>
    <scope>NUCLEOTIDE SEQUENCE [LARGE SCALE GENOMIC DNA]</scope>
    <source>
        <strain evidence="2">DSM 45079</strain>
    </source>
</reference>
<organism evidence="1 2">
    <name type="scientific">Jiangella alkaliphila</name>
    <dbReference type="NCBI Taxonomy" id="419479"/>
    <lineage>
        <taxon>Bacteria</taxon>
        <taxon>Bacillati</taxon>
        <taxon>Actinomycetota</taxon>
        <taxon>Actinomycetes</taxon>
        <taxon>Jiangellales</taxon>
        <taxon>Jiangellaceae</taxon>
        <taxon>Jiangella</taxon>
    </lineage>
</organism>
<accession>A0A1H2KD68</accession>
<dbReference type="Proteomes" id="UP000182977">
    <property type="component" value="Chromosome I"/>
</dbReference>
<name>A0A1H2KD68_9ACTN</name>